<dbReference type="AlphaFoldDB" id="A0A0A9EU29"/>
<sequence length="27" mass="3073">MQNFRDCRVEHGRVGLISSLCTSHVNL</sequence>
<evidence type="ECO:0000313" key="1">
    <source>
        <dbReference type="EMBL" id="JAE04245.1"/>
    </source>
</evidence>
<reference evidence="1" key="2">
    <citation type="journal article" date="2015" name="Data Brief">
        <title>Shoot transcriptome of the giant reed, Arundo donax.</title>
        <authorList>
            <person name="Barrero R.A."/>
            <person name="Guerrero F.D."/>
            <person name="Moolhuijzen P."/>
            <person name="Goolsby J.A."/>
            <person name="Tidwell J."/>
            <person name="Bellgard S.E."/>
            <person name="Bellgard M.I."/>
        </authorList>
    </citation>
    <scope>NUCLEOTIDE SEQUENCE</scope>
    <source>
        <tissue evidence="1">Shoot tissue taken approximately 20 cm above the soil surface</tissue>
    </source>
</reference>
<organism evidence="1">
    <name type="scientific">Arundo donax</name>
    <name type="common">Giant reed</name>
    <name type="synonym">Donax arundinaceus</name>
    <dbReference type="NCBI Taxonomy" id="35708"/>
    <lineage>
        <taxon>Eukaryota</taxon>
        <taxon>Viridiplantae</taxon>
        <taxon>Streptophyta</taxon>
        <taxon>Embryophyta</taxon>
        <taxon>Tracheophyta</taxon>
        <taxon>Spermatophyta</taxon>
        <taxon>Magnoliopsida</taxon>
        <taxon>Liliopsida</taxon>
        <taxon>Poales</taxon>
        <taxon>Poaceae</taxon>
        <taxon>PACMAD clade</taxon>
        <taxon>Arundinoideae</taxon>
        <taxon>Arundineae</taxon>
        <taxon>Arundo</taxon>
    </lineage>
</organism>
<name>A0A0A9EU29_ARUDO</name>
<reference evidence="1" key="1">
    <citation type="submission" date="2014-09" db="EMBL/GenBank/DDBJ databases">
        <authorList>
            <person name="Magalhaes I.L.F."/>
            <person name="Oliveira U."/>
            <person name="Santos F.R."/>
            <person name="Vidigal T.H.D.A."/>
            <person name="Brescovit A.D."/>
            <person name="Santos A.J."/>
        </authorList>
    </citation>
    <scope>NUCLEOTIDE SEQUENCE</scope>
    <source>
        <tissue evidence="1">Shoot tissue taken approximately 20 cm above the soil surface</tissue>
    </source>
</reference>
<protein>
    <submittedName>
        <fullName evidence="1">Uncharacterized protein</fullName>
    </submittedName>
</protein>
<accession>A0A0A9EU29</accession>
<dbReference type="EMBL" id="GBRH01193651">
    <property type="protein sequence ID" value="JAE04245.1"/>
    <property type="molecule type" value="Transcribed_RNA"/>
</dbReference>
<proteinExistence type="predicted"/>